<evidence type="ECO:0008006" key="3">
    <source>
        <dbReference type="Google" id="ProtNLM"/>
    </source>
</evidence>
<dbReference type="SUPFAM" id="SSF52047">
    <property type="entry name" value="RNI-like"/>
    <property type="match status" value="1"/>
</dbReference>
<proteinExistence type="predicted"/>
<evidence type="ECO:0000313" key="1">
    <source>
        <dbReference type="EMBL" id="KIY67596.1"/>
    </source>
</evidence>
<dbReference type="Proteomes" id="UP000054007">
    <property type="component" value="Unassembled WGS sequence"/>
</dbReference>
<dbReference type="EMBL" id="KN880522">
    <property type="protein sequence ID" value="KIY67596.1"/>
    <property type="molecule type" value="Genomic_DNA"/>
</dbReference>
<dbReference type="AlphaFoldDB" id="A0A0D7BDE7"/>
<keyword evidence="2" id="KW-1185">Reference proteome</keyword>
<gene>
    <name evidence="1" type="ORF">CYLTODRAFT_422391</name>
</gene>
<dbReference type="STRING" id="1314674.A0A0D7BDE7"/>
<dbReference type="OrthoDB" id="3172239at2759"/>
<reference evidence="1 2" key="1">
    <citation type="journal article" date="2015" name="Fungal Genet. Biol.">
        <title>Evolution of novel wood decay mechanisms in Agaricales revealed by the genome sequences of Fistulina hepatica and Cylindrobasidium torrendii.</title>
        <authorList>
            <person name="Floudas D."/>
            <person name="Held B.W."/>
            <person name="Riley R."/>
            <person name="Nagy L.G."/>
            <person name="Koehler G."/>
            <person name="Ransdell A.S."/>
            <person name="Younus H."/>
            <person name="Chow J."/>
            <person name="Chiniquy J."/>
            <person name="Lipzen A."/>
            <person name="Tritt A."/>
            <person name="Sun H."/>
            <person name="Haridas S."/>
            <person name="LaButti K."/>
            <person name="Ohm R.A."/>
            <person name="Kues U."/>
            <person name="Blanchette R.A."/>
            <person name="Grigoriev I.V."/>
            <person name="Minto R.E."/>
            <person name="Hibbett D.S."/>
        </authorList>
    </citation>
    <scope>NUCLEOTIDE SEQUENCE [LARGE SCALE GENOMIC DNA]</scope>
    <source>
        <strain evidence="1 2">FP15055 ss-10</strain>
    </source>
</reference>
<protein>
    <recommendedName>
        <fullName evidence="3">F-box domain-containing protein</fullName>
    </recommendedName>
</protein>
<sequence length="454" mass="51133">MGRLHFKGSAGWNREQLKRADERNARIRCHIHGVPYEGSPMREIFFDVLARTKRLEEVNIQGIEQDIRKVGQLLSEPTPVLRLLFLHVQRQYTAGHNQPPFKLPTDALMGAPNLRRLSLKLCGIPWLSATFPKMTHLEVSDPPETVLEPWTAILDALRTMPLLESLILKDTCDATAVDVDASTLRLERLAYLELSFTTTVFSCFFKHLSFPALKRFSLILEGPDFHPAVAALKAVSAHSMDMLNVFEPTLYIRRRYSQELPAVVISSAPDDNAPFKMQLTVTGSDAGLGRSPAYMTMLQTIGDALPLPQVRFLHVTAGYEEITGPGFAILNRCAQLHEIHLAGLYGMHYLFDALQSVDAVASPHNGRDNPTVVFPNLEKMVISEGNFVGPCRAWTIEEMLARRADMELPILKLDLIKCRNLRNKEVLGMEEYTQVNWNGYEYLDKDGDDSDSVY</sequence>
<accession>A0A0D7BDE7</accession>
<organism evidence="1 2">
    <name type="scientific">Cylindrobasidium torrendii FP15055 ss-10</name>
    <dbReference type="NCBI Taxonomy" id="1314674"/>
    <lineage>
        <taxon>Eukaryota</taxon>
        <taxon>Fungi</taxon>
        <taxon>Dikarya</taxon>
        <taxon>Basidiomycota</taxon>
        <taxon>Agaricomycotina</taxon>
        <taxon>Agaricomycetes</taxon>
        <taxon>Agaricomycetidae</taxon>
        <taxon>Agaricales</taxon>
        <taxon>Marasmiineae</taxon>
        <taxon>Physalacriaceae</taxon>
        <taxon>Cylindrobasidium</taxon>
    </lineage>
</organism>
<dbReference type="Gene3D" id="3.80.10.10">
    <property type="entry name" value="Ribonuclease Inhibitor"/>
    <property type="match status" value="1"/>
</dbReference>
<evidence type="ECO:0000313" key="2">
    <source>
        <dbReference type="Proteomes" id="UP000054007"/>
    </source>
</evidence>
<name>A0A0D7BDE7_9AGAR</name>
<dbReference type="InterPro" id="IPR032675">
    <property type="entry name" value="LRR_dom_sf"/>
</dbReference>